<dbReference type="Gene3D" id="2.40.160.130">
    <property type="entry name" value="Capsule assembly protein Wzi"/>
    <property type="match status" value="1"/>
</dbReference>
<dbReference type="STRING" id="1963862.B4O97_11995"/>
<organism evidence="1 2">
    <name type="scientific">Marispirochaeta aestuarii</name>
    <dbReference type="NCBI Taxonomy" id="1963862"/>
    <lineage>
        <taxon>Bacteria</taxon>
        <taxon>Pseudomonadati</taxon>
        <taxon>Spirochaetota</taxon>
        <taxon>Spirochaetia</taxon>
        <taxon>Spirochaetales</taxon>
        <taxon>Spirochaetaceae</taxon>
        <taxon>Marispirochaeta</taxon>
    </lineage>
</organism>
<dbReference type="Proteomes" id="UP000192343">
    <property type="component" value="Unassembled WGS sequence"/>
</dbReference>
<comment type="caution">
    <text evidence="1">The sequence shown here is derived from an EMBL/GenBank/DDBJ whole genome shotgun (WGS) entry which is preliminary data.</text>
</comment>
<dbReference type="InterPro" id="IPR038636">
    <property type="entry name" value="Wzi_sf"/>
</dbReference>
<proteinExistence type="predicted"/>
<evidence type="ECO:0000313" key="2">
    <source>
        <dbReference type="Proteomes" id="UP000192343"/>
    </source>
</evidence>
<reference evidence="1 2" key="1">
    <citation type="submission" date="2017-03" db="EMBL/GenBank/DDBJ databases">
        <title>Draft Genome sequence of Marispirochaeta sp. strain JC444.</title>
        <authorList>
            <person name="Shivani Y."/>
            <person name="Subhash Y."/>
            <person name="Sasikala C."/>
            <person name="Ramana C."/>
        </authorList>
    </citation>
    <scope>NUCLEOTIDE SEQUENCE [LARGE SCALE GENOMIC DNA]</scope>
    <source>
        <strain evidence="1 2">JC444</strain>
    </source>
</reference>
<dbReference type="EMBL" id="MWQY01000012">
    <property type="protein sequence ID" value="ORC34662.1"/>
    <property type="molecule type" value="Genomic_DNA"/>
</dbReference>
<dbReference type="AlphaFoldDB" id="A0A1Y1RWU5"/>
<dbReference type="OrthoDB" id="362631at2"/>
<protein>
    <recommendedName>
        <fullName evidence="3">Capsule assembly Wzi family protein</fullName>
    </recommendedName>
</protein>
<keyword evidence="2" id="KW-1185">Reference proteome</keyword>
<sequence length="554" mass="63301">MRRLAFYTIFLMAVLLPFTVFALDITDPLGDIYDDIQVWYEAGLIDEVPSLRPYPAQVLVAVLRQVTAHSSTPAADRQQAEAYLAALEAERDIDGVWFGKAQLKSSESEEYLFGGAGIEYNTWFSDYVALNGRWVAFGKYEGDGYYPAGEGRELDSFDDNAEMAVAGHQIDLRQLFTNSFSFGTDSLYFQAGIHRSSYGPVFDNGAVLGGYAHYAPTFNVVWDEGGKFGMTTTYMELTASNYYGEEVFSDKRMAMQTYTYRPVEWAEFEFLQSIVYGNRFDLVYFVPFSFLFYNQNLAGYEDNSWMGFSAALDLPRQTGFNAVIYIDDAHFNDFLRFDFNTMFKAAINTEFTWTPMHRYLRRLSLDYLAVTPYTYSHKSGRFSDYPETVGDDAVKYSKWLAENANYLNYTSYGDTLGPVLDPNSDRLTLKYNARPLPGLDVKLIGRMIRHGNPTAEGYNSDGVTDGSVYDDGYDDNEEHTFKDLRFLTQDELEYTFTAGFDLGYTFDLDPHTIKLLFGYRLEHIRNKMNDGYPVKGDNETSHYLMGGFAYSYQF</sequence>
<evidence type="ECO:0008006" key="3">
    <source>
        <dbReference type="Google" id="ProtNLM"/>
    </source>
</evidence>
<accession>A0A1Y1RWU5</accession>
<evidence type="ECO:0000313" key="1">
    <source>
        <dbReference type="EMBL" id="ORC34662.1"/>
    </source>
</evidence>
<name>A0A1Y1RWU5_9SPIO</name>
<dbReference type="RefSeq" id="WP_083051113.1">
    <property type="nucleotide sequence ID" value="NZ_MWQY01000012.1"/>
</dbReference>
<gene>
    <name evidence="1" type="ORF">B4O97_11995</name>
</gene>